<feature type="domain" description="CS" evidence="4">
    <location>
        <begin position="1"/>
        <end position="91"/>
    </location>
</feature>
<dbReference type="EMBL" id="BLXT01005682">
    <property type="protein sequence ID" value="GFO25023.1"/>
    <property type="molecule type" value="Genomic_DNA"/>
</dbReference>
<feature type="region of interest" description="Disordered" evidence="3">
    <location>
        <begin position="455"/>
        <end position="482"/>
    </location>
</feature>
<name>A0AAV4C0T1_9GAST</name>
<gene>
    <name evidence="5" type="ORF">PoB_005152800</name>
</gene>
<proteinExistence type="inferred from homology"/>
<organism evidence="5 6">
    <name type="scientific">Plakobranchus ocellatus</name>
    <dbReference type="NCBI Taxonomy" id="259542"/>
    <lineage>
        <taxon>Eukaryota</taxon>
        <taxon>Metazoa</taxon>
        <taxon>Spiralia</taxon>
        <taxon>Lophotrochozoa</taxon>
        <taxon>Mollusca</taxon>
        <taxon>Gastropoda</taxon>
        <taxon>Heterobranchia</taxon>
        <taxon>Euthyneura</taxon>
        <taxon>Panpulmonata</taxon>
        <taxon>Sacoglossa</taxon>
        <taxon>Placobranchoidea</taxon>
        <taxon>Plakobranchidae</taxon>
        <taxon>Plakobranchus</taxon>
    </lineage>
</organism>
<dbReference type="Proteomes" id="UP000735302">
    <property type="component" value="Unassembled WGS sequence"/>
</dbReference>
<dbReference type="PROSITE" id="PS51203">
    <property type="entry name" value="CS"/>
    <property type="match status" value="1"/>
</dbReference>
<accession>A0AAV4C0T1</accession>
<sequence length="555" mass="64074">MLTPKFSLSQDTKFLFVEIHAPFIKISEADCYVTDDEFYFHAQPYYLRLHLPGEVVDDEHSTSQSQYDANSGQLTVRLLKKSQGEWFEGLDMLTRLLTPKTRKAVLEGVEVMTTSGHVDSKAENEVTCVDDEQIEAEHNFDWFVEQQVHAEEEDVILGPKYGFAKRKSNILKDVSSIMTLMLDIKNPDHVPMNERRILRLQQETEAFNAEHYLADYFDNEIIQENISFHFDDLVCENVHLSQKEQDQLTALPFREYLVEKSELKCVYLGLVDLVYAYSYNYRFTNGMENVESDWTICKLSATLSWLDYFDNIKDVIISCARRSLCFPLFRNWKLFIRVLEDVKVIFKNGKRSVLKCLLGIHSILSRSESRYPLNDLYVTDYCVWLQGADPVQIKSIAESLQKLQFSKSDIGLNLEAMEQEANELMLSENDGDNKETIQNIDALSSTLSNIVNIKETNESDSDDEVSEETDSDTCSSSSKEDDASFCGCMMHLTVMMVFRGSAEILGFGLEEEFPRFPRFRWLPRLQLNKRAMIRGVLRNENSTTCGRDDNFIDLR</sequence>
<dbReference type="GO" id="GO:0000493">
    <property type="term" value="P:box H/ACA snoRNP assembly"/>
    <property type="evidence" value="ECO:0007669"/>
    <property type="project" value="InterPro"/>
</dbReference>
<dbReference type="Pfam" id="PF21413">
    <property type="entry name" value="SHQ1-like_CS"/>
    <property type="match status" value="1"/>
</dbReference>
<evidence type="ECO:0000259" key="4">
    <source>
        <dbReference type="PROSITE" id="PS51203"/>
    </source>
</evidence>
<dbReference type="GO" id="GO:0005654">
    <property type="term" value="C:nucleoplasm"/>
    <property type="evidence" value="ECO:0007669"/>
    <property type="project" value="TreeGrafter"/>
</dbReference>
<dbReference type="PANTHER" id="PTHR12967:SF0">
    <property type="entry name" value="PROTEIN SHQ1 HOMOLOG"/>
    <property type="match status" value="1"/>
</dbReference>
<feature type="compositionally biased region" description="Acidic residues" evidence="3">
    <location>
        <begin position="458"/>
        <end position="471"/>
    </location>
</feature>
<dbReference type="AlphaFoldDB" id="A0AAV4C0T1"/>
<dbReference type="CDD" id="cd06463">
    <property type="entry name" value="p23_like"/>
    <property type="match status" value="1"/>
</dbReference>
<dbReference type="Pfam" id="PF04925">
    <property type="entry name" value="SHQ1"/>
    <property type="match status" value="1"/>
</dbReference>
<evidence type="ECO:0000256" key="1">
    <source>
        <dbReference type="ARBA" id="ARBA00005607"/>
    </source>
</evidence>
<comment type="caution">
    <text evidence="5">The sequence shown here is derived from an EMBL/GenBank/DDBJ whole genome shotgun (WGS) entry which is preliminary data.</text>
</comment>
<protein>
    <recommendedName>
        <fullName evidence="2">Protein SHQ1 homolog</fullName>
    </recommendedName>
</protein>
<evidence type="ECO:0000256" key="3">
    <source>
        <dbReference type="SAM" id="MobiDB-lite"/>
    </source>
</evidence>
<dbReference type="Gene3D" id="2.60.40.790">
    <property type="match status" value="1"/>
</dbReference>
<dbReference type="InterPro" id="IPR048696">
    <property type="entry name" value="SHQ1-like_CS"/>
</dbReference>
<evidence type="ECO:0000313" key="6">
    <source>
        <dbReference type="Proteomes" id="UP000735302"/>
    </source>
</evidence>
<dbReference type="GO" id="GO:0051082">
    <property type="term" value="F:unfolded protein binding"/>
    <property type="evidence" value="ECO:0007669"/>
    <property type="project" value="TreeGrafter"/>
</dbReference>
<dbReference type="SUPFAM" id="SSF49764">
    <property type="entry name" value="HSP20-like chaperones"/>
    <property type="match status" value="1"/>
</dbReference>
<dbReference type="InterPro" id="IPR007052">
    <property type="entry name" value="CS_dom"/>
</dbReference>
<comment type="similarity">
    <text evidence="1">Belongs to the SHQ1 family.</text>
</comment>
<dbReference type="InterPro" id="IPR007009">
    <property type="entry name" value="Shq1_C"/>
</dbReference>
<dbReference type="InterPro" id="IPR008978">
    <property type="entry name" value="HSP20-like_chaperone"/>
</dbReference>
<evidence type="ECO:0000313" key="5">
    <source>
        <dbReference type="EMBL" id="GFO25023.1"/>
    </source>
</evidence>
<dbReference type="PANTHER" id="PTHR12967">
    <property type="entry name" value="PROTEIN SHQ1 HOMOLOG"/>
    <property type="match status" value="1"/>
</dbReference>
<evidence type="ECO:0000256" key="2">
    <source>
        <dbReference type="ARBA" id="ARBA00013750"/>
    </source>
</evidence>
<reference evidence="5 6" key="1">
    <citation type="journal article" date="2021" name="Elife">
        <title>Chloroplast acquisition without the gene transfer in kleptoplastic sea slugs, Plakobranchus ocellatus.</title>
        <authorList>
            <person name="Maeda T."/>
            <person name="Takahashi S."/>
            <person name="Yoshida T."/>
            <person name="Shimamura S."/>
            <person name="Takaki Y."/>
            <person name="Nagai Y."/>
            <person name="Toyoda A."/>
            <person name="Suzuki Y."/>
            <person name="Arimoto A."/>
            <person name="Ishii H."/>
            <person name="Satoh N."/>
            <person name="Nishiyama T."/>
            <person name="Hasebe M."/>
            <person name="Maruyama T."/>
            <person name="Minagawa J."/>
            <person name="Obokata J."/>
            <person name="Shigenobu S."/>
        </authorList>
    </citation>
    <scope>NUCLEOTIDE SEQUENCE [LARGE SCALE GENOMIC DNA]</scope>
</reference>
<keyword evidence="6" id="KW-1185">Reference proteome</keyword>
<dbReference type="InterPro" id="IPR039742">
    <property type="entry name" value="Shq1"/>
</dbReference>
<dbReference type="GO" id="GO:0005737">
    <property type="term" value="C:cytoplasm"/>
    <property type="evidence" value="ECO:0007669"/>
    <property type="project" value="TreeGrafter"/>
</dbReference>